<evidence type="ECO:0000313" key="4">
    <source>
        <dbReference type="EMBL" id="KIL60100.1"/>
    </source>
</evidence>
<evidence type="ECO:0000313" key="5">
    <source>
        <dbReference type="Proteomes" id="UP000054549"/>
    </source>
</evidence>
<evidence type="ECO:0000256" key="3">
    <source>
        <dbReference type="SAM" id="SignalP"/>
    </source>
</evidence>
<feature type="signal peptide" evidence="3">
    <location>
        <begin position="1"/>
        <end position="20"/>
    </location>
</feature>
<organism evidence="4 5">
    <name type="scientific">Amanita muscaria (strain Koide BX008)</name>
    <dbReference type="NCBI Taxonomy" id="946122"/>
    <lineage>
        <taxon>Eukaryota</taxon>
        <taxon>Fungi</taxon>
        <taxon>Dikarya</taxon>
        <taxon>Basidiomycota</taxon>
        <taxon>Agaricomycotina</taxon>
        <taxon>Agaricomycetes</taxon>
        <taxon>Agaricomycetidae</taxon>
        <taxon>Agaricales</taxon>
        <taxon>Pluteineae</taxon>
        <taxon>Amanitaceae</taxon>
        <taxon>Amanita</taxon>
    </lineage>
</organism>
<proteinExistence type="inferred from homology"/>
<feature type="chain" id="PRO_5002155467" description="Altered inheritance of mitochondria protein 6" evidence="3">
    <location>
        <begin position="21"/>
        <end position="309"/>
    </location>
</feature>
<dbReference type="Proteomes" id="UP000054549">
    <property type="component" value="Unassembled WGS sequence"/>
</dbReference>
<dbReference type="OrthoDB" id="4153866at2759"/>
<dbReference type="InterPro" id="IPR051236">
    <property type="entry name" value="HAT_RTT109-like"/>
</dbReference>
<evidence type="ECO:0000256" key="1">
    <source>
        <dbReference type="ARBA" id="ARBA00008858"/>
    </source>
</evidence>
<dbReference type="AlphaFoldDB" id="A0A0C2SBA1"/>
<dbReference type="HOGENOM" id="CLU_031561_1_0_1"/>
<dbReference type="EMBL" id="KN818304">
    <property type="protein sequence ID" value="KIL60100.1"/>
    <property type="molecule type" value="Genomic_DNA"/>
</dbReference>
<comment type="similarity">
    <text evidence="1">Belongs to the AIM6 family.</text>
</comment>
<dbReference type="InterPro" id="IPR017946">
    <property type="entry name" value="PLC-like_Pdiesterase_TIM-brl"/>
</dbReference>
<dbReference type="GO" id="GO:0008081">
    <property type="term" value="F:phosphoric diester hydrolase activity"/>
    <property type="evidence" value="ECO:0007669"/>
    <property type="project" value="InterPro"/>
</dbReference>
<reference evidence="4 5" key="1">
    <citation type="submission" date="2014-04" db="EMBL/GenBank/DDBJ databases">
        <title>Evolutionary Origins and Diversification of the Mycorrhizal Mutualists.</title>
        <authorList>
            <consortium name="DOE Joint Genome Institute"/>
            <consortium name="Mycorrhizal Genomics Consortium"/>
            <person name="Kohler A."/>
            <person name="Kuo A."/>
            <person name="Nagy L.G."/>
            <person name="Floudas D."/>
            <person name="Copeland A."/>
            <person name="Barry K.W."/>
            <person name="Cichocki N."/>
            <person name="Veneault-Fourrey C."/>
            <person name="LaButti K."/>
            <person name="Lindquist E.A."/>
            <person name="Lipzen A."/>
            <person name="Lundell T."/>
            <person name="Morin E."/>
            <person name="Murat C."/>
            <person name="Riley R."/>
            <person name="Ohm R."/>
            <person name="Sun H."/>
            <person name="Tunlid A."/>
            <person name="Henrissat B."/>
            <person name="Grigoriev I.V."/>
            <person name="Hibbett D.S."/>
            <person name="Martin F."/>
        </authorList>
    </citation>
    <scope>NUCLEOTIDE SEQUENCE [LARGE SCALE GENOMIC DNA]</scope>
    <source>
        <strain evidence="4 5">Koide BX008</strain>
    </source>
</reference>
<dbReference type="PANTHER" id="PTHR31571:SF1">
    <property type="entry name" value="ALTERED INHERITANCE OF MITOCHONDRIA PROTEIN 6"/>
    <property type="match status" value="1"/>
</dbReference>
<dbReference type="STRING" id="946122.A0A0C2SBA1"/>
<dbReference type="GO" id="GO:0006629">
    <property type="term" value="P:lipid metabolic process"/>
    <property type="evidence" value="ECO:0007669"/>
    <property type="project" value="InterPro"/>
</dbReference>
<dbReference type="SUPFAM" id="SSF51695">
    <property type="entry name" value="PLC-like phosphodiesterases"/>
    <property type="match status" value="1"/>
</dbReference>
<evidence type="ECO:0000256" key="2">
    <source>
        <dbReference type="ARBA" id="ARBA00014286"/>
    </source>
</evidence>
<dbReference type="InterPro" id="IPR039559">
    <property type="entry name" value="AIM6_PI-PLC-like_dom"/>
</dbReference>
<protein>
    <recommendedName>
        <fullName evidence="2">Altered inheritance of mitochondria protein 6</fullName>
    </recommendedName>
</protein>
<dbReference type="PANTHER" id="PTHR31571">
    <property type="entry name" value="ALTERED INHERITANCE OF MITOCHONDRIA PROTEIN 6"/>
    <property type="match status" value="1"/>
</dbReference>
<name>A0A0C2SBA1_AMAMK</name>
<keyword evidence="3" id="KW-0732">Signal</keyword>
<dbReference type="CDD" id="cd08577">
    <property type="entry name" value="PI-PLCc_GDPD_SF_unchar3"/>
    <property type="match status" value="1"/>
</dbReference>
<gene>
    <name evidence="4" type="ORF">M378DRAFT_168499</name>
</gene>
<accession>A0A0C2SBA1</accession>
<dbReference type="InParanoid" id="A0A0C2SBA1"/>
<sequence>MQRVLRVSAVVFAFVALGTSKPGVLKQIQDLEDSNSPLLLYPTQFTQDIVPKNIHSHNDYWREVPLLTALSYGIGSVEADVWLVNGTLYVGHERQALTSARTFQSLYVQPLLGILQGQNPNTPFSPGQSGKNGVWDTDSGRPLQLLVDIKTDGNQTLSYVVSELQPLRDHGYLTTFENGVLTTGPVTVVGTGNTPLEGVKQLTKRDVFYDAPLTNLTNTADTTWSPSLSPTASTDFAVAVGWDGISPITSGQRSTIQNLVQHANSLGIRARFWDTPRWLVFARETVWKELLLSGDIWLNADDLAAASSF</sequence>
<keyword evidence="5" id="KW-1185">Reference proteome</keyword>